<sequence length="37" mass="4566">MWNIFGWRVITWRTSDEMINFVEGKLDLLIKRRRATL</sequence>
<dbReference type="Proteomes" id="UP000244870">
    <property type="component" value="Chromosome"/>
</dbReference>
<organism evidence="1 2">
    <name type="scientific">Weissella cibaria</name>
    <dbReference type="NCBI Taxonomy" id="137591"/>
    <lineage>
        <taxon>Bacteria</taxon>
        <taxon>Bacillati</taxon>
        <taxon>Bacillota</taxon>
        <taxon>Bacilli</taxon>
        <taxon>Lactobacillales</taxon>
        <taxon>Lactobacillaceae</taxon>
        <taxon>Weissella</taxon>
    </lineage>
</organism>
<name>A0A2S1KPE1_9LACO</name>
<accession>A0A2S1KPE1</accession>
<dbReference type="AlphaFoldDB" id="A0A2S1KPE1"/>
<proteinExistence type="predicted"/>
<protein>
    <submittedName>
        <fullName evidence="1">Uncharacterized protein</fullName>
    </submittedName>
</protein>
<dbReference type="EMBL" id="CP020928">
    <property type="protein sequence ID" value="AWF94872.1"/>
    <property type="molecule type" value="Genomic_DNA"/>
</dbReference>
<reference evidence="1 2" key="1">
    <citation type="submission" date="2017-04" db="EMBL/GenBank/DDBJ databases">
        <title>Weissella cibaria strain m2 complete genome.</title>
        <authorList>
            <person name="Pan Q."/>
            <person name="Tan M."/>
            <person name="Yao F."/>
            <person name="Su S."/>
        </authorList>
    </citation>
    <scope>NUCLEOTIDE SEQUENCE [LARGE SCALE GENOMIC DNA]</scope>
    <source>
        <strain evidence="1 2">M2</strain>
    </source>
</reference>
<evidence type="ECO:0000313" key="2">
    <source>
        <dbReference type="Proteomes" id="UP000244870"/>
    </source>
</evidence>
<evidence type="ECO:0000313" key="1">
    <source>
        <dbReference type="EMBL" id="AWF94872.1"/>
    </source>
</evidence>
<gene>
    <name evidence="1" type="ORF">B6254_0448</name>
</gene>